<comment type="caution">
    <text evidence="1">The sequence shown here is derived from an EMBL/GenBank/DDBJ whole genome shotgun (WGS) entry which is preliminary data.</text>
</comment>
<gene>
    <name evidence="1" type="ORF">Tci_632553</name>
</gene>
<feature type="non-terminal residue" evidence="1">
    <location>
        <position position="1"/>
    </location>
</feature>
<evidence type="ECO:0000313" key="1">
    <source>
        <dbReference type="EMBL" id="GFA60581.1"/>
    </source>
</evidence>
<protein>
    <submittedName>
        <fullName evidence="1">Uncharacterized protein</fullName>
    </submittedName>
</protein>
<dbReference type="AlphaFoldDB" id="A0A699JYX6"/>
<organism evidence="1">
    <name type="scientific">Tanacetum cinerariifolium</name>
    <name type="common">Dalmatian daisy</name>
    <name type="synonym">Chrysanthemum cinerariifolium</name>
    <dbReference type="NCBI Taxonomy" id="118510"/>
    <lineage>
        <taxon>Eukaryota</taxon>
        <taxon>Viridiplantae</taxon>
        <taxon>Streptophyta</taxon>
        <taxon>Embryophyta</taxon>
        <taxon>Tracheophyta</taxon>
        <taxon>Spermatophyta</taxon>
        <taxon>Magnoliopsida</taxon>
        <taxon>eudicotyledons</taxon>
        <taxon>Gunneridae</taxon>
        <taxon>Pentapetalae</taxon>
        <taxon>asterids</taxon>
        <taxon>campanulids</taxon>
        <taxon>Asterales</taxon>
        <taxon>Asteraceae</taxon>
        <taxon>Asteroideae</taxon>
        <taxon>Anthemideae</taxon>
        <taxon>Anthemidinae</taxon>
        <taxon>Tanacetum</taxon>
    </lineage>
</organism>
<accession>A0A699JYX6</accession>
<proteinExistence type="predicted"/>
<reference evidence="1" key="1">
    <citation type="journal article" date="2019" name="Sci. Rep.">
        <title>Draft genome of Tanacetum cinerariifolium, the natural source of mosquito coil.</title>
        <authorList>
            <person name="Yamashiro T."/>
            <person name="Shiraishi A."/>
            <person name="Satake H."/>
            <person name="Nakayama K."/>
        </authorList>
    </citation>
    <scope>NUCLEOTIDE SEQUENCE</scope>
</reference>
<dbReference type="EMBL" id="BKCJ010453877">
    <property type="protein sequence ID" value="GFA60581.1"/>
    <property type="molecule type" value="Genomic_DNA"/>
</dbReference>
<sequence length="131" mass="14634">VDVPITITAEPPLLFATTLPPPSTPIIPHLQQTHVPSLANVPRSSLQDLPNFGSIFGFDHRLKTLEVNFSELMQTNQFAEAISSIPSIVDKYIDNRMNEAVNVAIQLQSNRLRDEAQAENKDFLNKLDENI</sequence>
<name>A0A699JYX6_TANCI</name>